<dbReference type="Gene3D" id="3.30.1510.10">
    <property type="entry name" value="Domain 2, N(10)-formyltetrahydrofolate synthetase"/>
    <property type="match status" value="1"/>
</dbReference>
<dbReference type="PROSITE" id="PS00722">
    <property type="entry name" value="FTHFS_2"/>
    <property type="match status" value="1"/>
</dbReference>
<dbReference type="FunFam" id="3.10.410.10:FF:000001">
    <property type="entry name" value="Putative formate--tetrahydrofolate ligase"/>
    <property type="match status" value="1"/>
</dbReference>
<keyword evidence="2 6" id="KW-0554">One-carbon metabolism</keyword>
<comment type="pathway">
    <text evidence="1 6">One-carbon metabolism; tetrahydrofolate interconversion.</text>
</comment>
<dbReference type="EC" id="6.3.4.3" evidence="6"/>
<organism evidence="7 8">
    <name type="scientific">Haloferax litoreum</name>
    <dbReference type="NCBI Taxonomy" id="2666140"/>
    <lineage>
        <taxon>Archaea</taxon>
        <taxon>Methanobacteriati</taxon>
        <taxon>Methanobacteriota</taxon>
        <taxon>Stenosarchaea group</taxon>
        <taxon>Halobacteria</taxon>
        <taxon>Halobacteriales</taxon>
        <taxon>Haloferacaceae</taxon>
        <taxon>Haloferax</taxon>
    </lineage>
</organism>
<dbReference type="RefSeq" id="WP_151162851.1">
    <property type="nucleotide sequence ID" value="NZ_WKJO01000001.1"/>
</dbReference>
<dbReference type="UniPathway" id="UPA00193"/>
<dbReference type="CDD" id="cd00477">
    <property type="entry name" value="FTHFS"/>
    <property type="match status" value="1"/>
</dbReference>
<evidence type="ECO:0000256" key="6">
    <source>
        <dbReference type="HAMAP-Rule" id="MF_01543"/>
    </source>
</evidence>
<dbReference type="Proteomes" id="UP000439022">
    <property type="component" value="Unassembled WGS sequence"/>
</dbReference>
<feature type="binding site" evidence="6">
    <location>
        <begin position="75"/>
        <end position="82"/>
    </location>
    <ligand>
        <name>ATP</name>
        <dbReference type="ChEBI" id="CHEBI:30616"/>
    </ligand>
</feature>
<evidence type="ECO:0000256" key="5">
    <source>
        <dbReference type="ARBA" id="ARBA00022840"/>
    </source>
</evidence>
<keyword evidence="4 6" id="KW-0547">Nucleotide-binding</keyword>
<dbReference type="Pfam" id="PF01268">
    <property type="entry name" value="FTHFS"/>
    <property type="match status" value="1"/>
</dbReference>
<name>A0A6A8GL15_9EURY</name>
<protein>
    <recommendedName>
        <fullName evidence="6">Formate--tetrahydrofolate ligase</fullName>
        <ecNumber evidence="6">6.3.4.3</ecNumber>
    </recommendedName>
    <alternativeName>
        <fullName evidence="6">Formyltetrahydrofolate synthetase</fullName>
        <shortName evidence="6">FHS</shortName>
        <shortName evidence="6">FTHFS</shortName>
    </alternativeName>
</protein>
<dbReference type="InterPro" id="IPR000559">
    <property type="entry name" value="Formate_THF_ligase"/>
</dbReference>
<dbReference type="HAMAP" id="MF_01543">
    <property type="entry name" value="FTHFS"/>
    <property type="match status" value="1"/>
</dbReference>
<evidence type="ECO:0000256" key="3">
    <source>
        <dbReference type="ARBA" id="ARBA00022598"/>
    </source>
</evidence>
<dbReference type="EMBL" id="WKJO01000001">
    <property type="protein sequence ID" value="MRX22340.1"/>
    <property type="molecule type" value="Genomic_DNA"/>
</dbReference>
<comment type="caution">
    <text evidence="7">The sequence shown here is derived from an EMBL/GenBank/DDBJ whole genome shotgun (WGS) entry which is preliminary data.</text>
</comment>
<keyword evidence="5 6" id="KW-0067">ATP-binding</keyword>
<reference evidence="7 8" key="1">
    <citation type="submission" date="2019-11" db="EMBL/GenBank/DDBJ databases">
        <title>Whole genome sequence of Haloferax sp. MBLA0076.</title>
        <authorList>
            <person name="Seo M.-J."/>
            <person name="Cho E.-S."/>
        </authorList>
    </citation>
    <scope>NUCLEOTIDE SEQUENCE [LARGE SCALE GENOMIC DNA]</scope>
    <source>
        <strain evidence="7 8">MBLA0076</strain>
    </source>
</reference>
<dbReference type="GO" id="GO:0004329">
    <property type="term" value="F:formate-tetrahydrofolate ligase activity"/>
    <property type="evidence" value="ECO:0007669"/>
    <property type="project" value="UniProtKB-UniRule"/>
</dbReference>
<sequence length="569" mass="59674">MSHSTLTSEIPSDEAIAREATLDDIETVAARLGLAPEDIERYGSNKAKLTQDAVDTARERGRNGSLVLVTGITPTPKGEGKTVISVGLAQGLSHLGENVAVAVREPSLGPVFGIKGGAAGGGYSQVLPMEDINLHFTGDIHALTAAHNLVSAMLDAHVHHGNELDIDVDRISWTRSLDVNDRALRETVVGLGGSVNGPPREDGFGITAASELMAVLCLASDLADLRRRVGRIVVASDRDGAPVTVDDIGATGAVSALLRDALRPNLVQTIEGVPAFVHGGPFANIAHGTNTLVADDVGLAYTDYLVTEAGFGADLGAEKFLDIVAREGAAPETVVVVATVRGLKRHGLDMWPADFDVLAKPDPDAVRDGLPNLFHHVNTIRDFGLPVVVAVNRFPDDTDAEVDAILDACANREIPAAVSTAHAEGGPGAAELAELVREQVESGQANLRPTYELDDSLREKITAVATRVYGAADVTFSKQAEKDLGRLAEQGFDSLPVCLSKTPYSLSDDASNTGVPTDWTLHVRELYPAAGAGFVVALTGDVMTMPGLPAHPAALDIDVDDDGTIHGLF</sequence>
<dbReference type="GO" id="GO:0035999">
    <property type="term" value="P:tetrahydrofolate interconversion"/>
    <property type="evidence" value="ECO:0007669"/>
    <property type="project" value="UniProtKB-UniRule"/>
</dbReference>
<dbReference type="Gene3D" id="3.40.50.300">
    <property type="entry name" value="P-loop containing nucleotide triphosphate hydrolases"/>
    <property type="match status" value="1"/>
</dbReference>
<evidence type="ECO:0000256" key="2">
    <source>
        <dbReference type="ARBA" id="ARBA00022563"/>
    </source>
</evidence>
<dbReference type="GO" id="GO:0005524">
    <property type="term" value="F:ATP binding"/>
    <property type="evidence" value="ECO:0007669"/>
    <property type="project" value="UniProtKB-UniRule"/>
</dbReference>
<comment type="catalytic activity">
    <reaction evidence="6">
        <text>(6S)-5,6,7,8-tetrahydrofolate + formate + ATP = (6R)-10-formyltetrahydrofolate + ADP + phosphate</text>
        <dbReference type="Rhea" id="RHEA:20221"/>
        <dbReference type="ChEBI" id="CHEBI:15740"/>
        <dbReference type="ChEBI" id="CHEBI:30616"/>
        <dbReference type="ChEBI" id="CHEBI:43474"/>
        <dbReference type="ChEBI" id="CHEBI:57453"/>
        <dbReference type="ChEBI" id="CHEBI:195366"/>
        <dbReference type="ChEBI" id="CHEBI:456216"/>
        <dbReference type="EC" id="6.3.4.3"/>
    </reaction>
</comment>
<proteinExistence type="inferred from homology"/>
<keyword evidence="3 6" id="KW-0436">Ligase</keyword>
<dbReference type="SUPFAM" id="SSF52540">
    <property type="entry name" value="P-loop containing nucleoside triphosphate hydrolases"/>
    <property type="match status" value="1"/>
</dbReference>
<evidence type="ECO:0000313" key="7">
    <source>
        <dbReference type="EMBL" id="MRX22340.1"/>
    </source>
</evidence>
<dbReference type="Gene3D" id="3.10.410.10">
    <property type="entry name" value="Formyltetrahydrofolate synthetase, domain 3"/>
    <property type="match status" value="1"/>
</dbReference>
<evidence type="ECO:0000256" key="1">
    <source>
        <dbReference type="ARBA" id="ARBA00004777"/>
    </source>
</evidence>
<evidence type="ECO:0000256" key="4">
    <source>
        <dbReference type="ARBA" id="ARBA00022741"/>
    </source>
</evidence>
<keyword evidence="8" id="KW-1185">Reference proteome</keyword>
<dbReference type="NCBIfam" id="NF010030">
    <property type="entry name" value="PRK13505.1"/>
    <property type="match status" value="1"/>
</dbReference>
<accession>A0A6A8GL15</accession>
<evidence type="ECO:0000313" key="8">
    <source>
        <dbReference type="Proteomes" id="UP000439022"/>
    </source>
</evidence>
<dbReference type="FunFam" id="3.30.1510.10:FF:000001">
    <property type="entry name" value="Formate--tetrahydrofolate ligase"/>
    <property type="match status" value="1"/>
</dbReference>
<dbReference type="AlphaFoldDB" id="A0A6A8GL15"/>
<dbReference type="PROSITE" id="PS00721">
    <property type="entry name" value="FTHFS_1"/>
    <property type="match status" value="1"/>
</dbReference>
<dbReference type="InterPro" id="IPR027417">
    <property type="entry name" value="P-loop_NTPase"/>
</dbReference>
<gene>
    <name evidence="6" type="primary">fhs</name>
    <name evidence="7" type="ORF">GJR96_10270</name>
</gene>
<dbReference type="InterPro" id="IPR020628">
    <property type="entry name" value="Formate_THF_ligase_CS"/>
</dbReference>
<comment type="similarity">
    <text evidence="6">Belongs to the formate--tetrahydrofolate ligase family.</text>
</comment>